<keyword evidence="2" id="KW-0732">Signal</keyword>
<comment type="caution">
    <text evidence="3">The sequence shown here is derived from an EMBL/GenBank/DDBJ whole genome shotgun (WGS) entry which is preliminary data.</text>
</comment>
<dbReference type="AlphaFoldDB" id="A0A7W7FV09"/>
<accession>A0A7W7FV09</accession>
<organism evidence="3 4">
    <name type="scientific">Crossiella cryophila</name>
    <dbReference type="NCBI Taxonomy" id="43355"/>
    <lineage>
        <taxon>Bacteria</taxon>
        <taxon>Bacillati</taxon>
        <taxon>Actinomycetota</taxon>
        <taxon>Actinomycetes</taxon>
        <taxon>Pseudonocardiales</taxon>
        <taxon>Pseudonocardiaceae</taxon>
        <taxon>Crossiella</taxon>
    </lineage>
</organism>
<evidence type="ECO:0000256" key="1">
    <source>
        <dbReference type="SAM" id="MobiDB-lite"/>
    </source>
</evidence>
<dbReference type="PROSITE" id="PS51257">
    <property type="entry name" value="PROKAR_LIPOPROTEIN"/>
    <property type="match status" value="1"/>
</dbReference>
<evidence type="ECO:0000313" key="3">
    <source>
        <dbReference type="EMBL" id="MBB4678023.1"/>
    </source>
</evidence>
<dbReference type="Proteomes" id="UP000533598">
    <property type="component" value="Unassembled WGS sequence"/>
</dbReference>
<proteinExistence type="predicted"/>
<protein>
    <submittedName>
        <fullName evidence="3">Uncharacterized protein</fullName>
    </submittedName>
</protein>
<feature type="signal peptide" evidence="2">
    <location>
        <begin position="1"/>
        <end position="27"/>
    </location>
</feature>
<evidence type="ECO:0000313" key="4">
    <source>
        <dbReference type="Proteomes" id="UP000533598"/>
    </source>
</evidence>
<name>A0A7W7FV09_9PSEU</name>
<gene>
    <name evidence="3" type="ORF">HNR67_004141</name>
</gene>
<keyword evidence="4" id="KW-1185">Reference proteome</keyword>
<reference evidence="3 4" key="1">
    <citation type="submission" date="2020-08" db="EMBL/GenBank/DDBJ databases">
        <title>Sequencing the genomes of 1000 actinobacteria strains.</title>
        <authorList>
            <person name="Klenk H.-P."/>
        </authorList>
    </citation>
    <scope>NUCLEOTIDE SEQUENCE [LARGE SCALE GENOMIC DNA]</scope>
    <source>
        <strain evidence="3 4">DSM 44230</strain>
    </source>
</reference>
<dbReference type="RefSeq" id="WP_185003903.1">
    <property type="nucleotide sequence ID" value="NZ_BAAAUI010000027.1"/>
</dbReference>
<evidence type="ECO:0000256" key="2">
    <source>
        <dbReference type="SAM" id="SignalP"/>
    </source>
</evidence>
<sequence length="913" mass="96216">MLAAARPRSLAAALAALLLVTAGCSGPEDTDRDTAAELTVSYRASTAALAALDGPEVTEQLRDWARLGLAAALGLGADRTAAATYESPPIRDGAFAELLDQQTGPGRGLFDGGTLHVLVPQDDPHRSRTIGLALDQHRADAGSDPGKVQVHRYRIAQEQHRIEVASEPAAGAGEVRAANGWREARVDQAEGLAGFLGDTSHLARLEKRGEEVWASGWRWPGAPGARVSAADVAVLQRGYLRTSGPLPGFSLDPRPVADPADLRATVPGLDPRLVAAIFTGNFAGTGYASVAELRWAVSVRLFQPEAESEPAPGLPADRTQLWALRSALDGGPVFSQARFDGGLAGTEAGFTLFYVDLVAKSWTTGVGQGVPVQAVPGFVPNPKAPVPPSLCVDKPKEESGRLWFGVNDAALTHSPTGLAIGAKATRLFSRVTGADGTEVEPSHSFARGLNWWDRNYLQVADYEPQFSRADQLMRWSAALEWLTTQGRGRLAVTAPEAEPGSFADWYARHGELRERGPLALVAPPSATGESVLPIPSETTQSCGLYRISGGVSLADGLTRSRGKPSGTEALPEGIRRASPVDPAKTQVDPATGSARFDRVSRDNQGEIADRTTVDLRRGPDGSSVRITGAPRESLPFAGAPLRGEHPNREYRTTFQTEGKDLVVEGSYQQVSTGTVRVKETPSSGARPEREIIASPGQAAHLREAIKRVSGDPAQGLTGAPGVRYQYQGPEGQTIYRYGNGWIEVGVGPTSSRVLAESTVATPAGPRQVRLVVPSRLSEVDVSAVRVVSEKTGTLKDVQPADALVYQADTAALVGTDKPGAPPVAIPVEAKIRIRVVRVTGEAGSPGLPGGPNRSWRLSNQERPGAAVTGGVGPLGSGGGVRVEDDWRGIGGLLVLLSVCQEPTEREPNAESCP</sequence>
<feature type="region of interest" description="Disordered" evidence="1">
    <location>
        <begin position="617"/>
        <end position="646"/>
    </location>
</feature>
<dbReference type="EMBL" id="JACHMH010000001">
    <property type="protein sequence ID" value="MBB4678023.1"/>
    <property type="molecule type" value="Genomic_DNA"/>
</dbReference>
<feature type="chain" id="PRO_5031155689" evidence="2">
    <location>
        <begin position="28"/>
        <end position="913"/>
    </location>
</feature>